<dbReference type="OrthoDB" id="9807209at2"/>
<organism evidence="2 3">
    <name type="scientific">Taibaiella soli</name>
    <dbReference type="NCBI Taxonomy" id="1649169"/>
    <lineage>
        <taxon>Bacteria</taxon>
        <taxon>Pseudomonadati</taxon>
        <taxon>Bacteroidota</taxon>
        <taxon>Chitinophagia</taxon>
        <taxon>Chitinophagales</taxon>
        <taxon>Chitinophagaceae</taxon>
        <taxon>Taibaiella</taxon>
    </lineage>
</organism>
<gene>
    <name evidence="2" type="ORF">DN068_02650</name>
</gene>
<proteinExistence type="predicted"/>
<keyword evidence="3" id="KW-1185">Reference proteome</keyword>
<accession>A0A2W2AGA0</accession>
<protein>
    <recommendedName>
        <fullName evidence="1">Glycosyltransferase subfamily 4-like N-terminal domain-containing protein</fullName>
    </recommendedName>
</protein>
<dbReference type="InterPro" id="IPR028098">
    <property type="entry name" value="Glyco_trans_4-like_N"/>
</dbReference>
<feature type="domain" description="Glycosyltransferase subfamily 4-like N-terminal" evidence="1">
    <location>
        <begin position="22"/>
        <end position="207"/>
    </location>
</feature>
<dbReference type="Pfam" id="PF13692">
    <property type="entry name" value="Glyco_trans_1_4"/>
    <property type="match status" value="1"/>
</dbReference>
<dbReference type="Gene3D" id="3.40.50.2000">
    <property type="entry name" value="Glycogen Phosphorylase B"/>
    <property type="match status" value="2"/>
</dbReference>
<name>A0A2W2AGA0_9BACT</name>
<evidence type="ECO:0000259" key="1">
    <source>
        <dbReference type="Pfam" id="PF13439"/>
    </source>
</evidence>
<dbReference type="EMBL" id="QKTW01000003">
    <property type="protein sequence ID" value="PZF74495.1"/>
    <property type="molecule type" value="Genomic_DNA"/>
</dbReference>
<dbReference type="GO" id="GO:0016757">
    <property type="term" value="F:glycosyltransferase activity"/>
    <property type="evidence" value="ECO:0007669"/>
    <property type="project" value="TreeGrafter"/>
</dbReference>
<dbReference type="RefSeq" id="WP_110997335.1">
    <property type="nucleotide sequence ID" value="NZ_QKTW01000003.1"/>
</dbReference>
<dbReference type="Pfam" id="PF13439">
    <property type="entry name" value="Glyco_transf_4"/>
    <property type="match status" value="1"/>
</dbReference>
<sequence length="394" mass="45454">MKLLFLANRVPYPPYRGDKLKIYNLASKLKDSHELHLLTFAQTKEDLQYEAELKKIFKEVHFIYLPKWKSALQCLTALWDSKPLQVLYFQSGEMKRKLDELLKKEQFDAVHVQHLRMSPYMYQRKDVPRILDLPDAFSLYWKRRKEIPRGFLTRTFENVEQRRVLRYEKILESYDMSLVCSSEDLEYLRYEHHVSNINLLPNGVNLETFAPRNHDYTHNHTLLFTGNMDYAPNVDAVLYFTSEILPEIRKQFPNLEFIIAGQRPIPKVQALANDHIKVTGFVKDLAEVYNSASVVVAPLRFGAGTQNKVLEAMAMGIPVVCSNIGFKGLGIASGEGVIMQTEAKAFADSVIELLHSTDRRKEVGEKGMQVVRSRFGWDAIAKQLETYFKEVSAG</sequence>
<dbReference type="PANTHER" id="PTHR12526">
    <property type="entry name" value="GLYCOSYLTRANSFERASE"/>
    <property type="match status" value="1"/>
</dbReference>
<comment type="caution">
    <text evidence="2">The sequence shown here is derived from an EMBL/GenBank/DDBJ whole genome shotgun (WGS) entry which is preliminary data.</text>
</comment>
<dbReference type="SUPFAM" id="SSF53756">
    <property type="entry name" value="UDP-Glycosyltransferase/glycogen phosphorylase"/>
    <property type="match status" value="1"/>
</dbReference>
<dbReference type="PANTHER" id="PTHR12526:SF600">
    <property type="entry name" value="GLYCOSYL TRANSFERASE GROUP 1"/>
    <property type="match status" value="1"/>
</dbReference>
<dbReference type="Proteomes" id="UP000248745">
    <property type="component" value="Unassembled WGS sequence"/>
</dbReference>
<dbReference type="AlphaFoldDB" id="A0A2W2AGA0"/>
<reference evidence="2 3" key="1">
    <citation type="submission" date="2018-06" db="EMBL/GenBank/DDBJ databases">
        <title>Mucibacter soli gen. nov., sp. nov., a new member of the family Chitinophagaceae producing mucin.</title>
        <authorList>
            <person name="Kim M.-K."/>
            <person name="Park S."/>
            <person name="Kim T.-S."/>
            <person name="Joung Y."/>
            <person name="Han J.-H."/>
            <person name="Kim S.B."/>
        </authorList>
    </citation>
    <scope>NUCLEOTIDE SEQUENCE [LARGE SCALE GENOMIC DNA]</scope>
    <source>
        <strain evidence="2 3">R1-15</strain>
    </source>
</reference>
<evidence type="ECO:0000313" key="2">
    <source>
        <dbReference type="EMBL" id="PZF74495.1"/>
    </source>
</evidence>
<dbReference type="CDD" id="cd03801">
    <property type="entry name" value="GT4_PimA-like"/>
    <property type="match status" value="1"/>
</dbReference>
<evidence type="ECO:0000313" key="3">
    <source>
        <dbReference type="Proteomes" id="UP000248745"/>
    </source>
</evidence>